<keyword evidence="3" id="KW-0479">Metal-binding</keyword>
<protein>
    <recommendedName>
        <fullName evidence="11">Zinc finger protein</fullName>
    </recommendedName>
</protein>
<feature type="compositionally biased region" description="Acidic residues" evidence="8">
    <location>
        <begin position="279"/>
        <end position="305"/>
    </location>
</feature>
<name>A0ABP0VMH1_9BRYO</name>
<evidence type="ECO:0000256" key="2">
    <source>
        <dbReference type="ARBA" id="ARBA00007212"/>
    </source>
</evidence>
<comment type="similarity">
    <text evidence="2">Belongs to the NOA36 family.</text>
</comment>
<proteinExistence type="inferred from homology"/>
<evidence type="ECO:0000256" key="3">
    <source>
        <dbReference type="ARBA" id="ARBA00022723"/>
    </source>
</evidence>
<reference evidence="9 10" key="1">
    <citation type="submission" date="2024-02" db="EMBL/GenBank/DDBJ databases">
        <authorList>
            <consortium name="ELIXIR-Norway"/>
            <consortium name="Elixir Norway"/>
        </authorList>
    </citation>
    <scope>NUCLEOTIDE SEQUENCE [LARGE SCALE GENOMIC DNA]</scope>
</reference>
<evidence type="ECO:0000256" key="6">
    <source>
        <dbReference type="ARBA" id="ARBA00022833"/>
    </source>
</evidence>
<gene>
    <name evidence="9" type="ORF">CSSPJE1EN1_LOCUS1101</name>
</gene>
<keyword evidence="10" id="KW-1185">Reference proteome</keyword>
<keyword evidence="5" id="KW-0863">Zinc-finger</keyword>
<keyword evidence="4" id="KW-0677">Repeat</keyword>
<dbReference type="EMBL" id="OZ020096">
    <property type="protein sequence ID" value="CAK9255623.1"/>
    <property type="molecule type" value="Genomic_DNA"/>
</dbReference>
<comment type="subcellular location">
    <subcellularLocation>
        <location evidence="1">Nucleus</location>
        <location evidence="1">Nucleolus</location>
    </subcellularLocation>
</comment>
<dbReference type="PANTHER" id="PTHR13214">
    <property type="entry name" value="ZINC FINGER PROTEIN 330"/>
    <property type="match status" value="1"/>
</dbReference>
<sequence>MPKRKTGARKKAESLRVRQKEISQKKFVVDLGKHACNQLMTCDFCSRTQKNRAFCYFCASCPKTPMCAQCGKTKCMAASPDCVVRHPGRNVTGMGMVGAVCDFCEAFICHSRRCLTTHACTCPLMDATCIECERIVWEHGGRLFRCFSCDMWLCEDDQFEHQASCQQLDSETFHCLSCNRTGLYTCLRCKICFCDEHVKGVTNIAKRGEALVCKKCQYPLKETKDISVSVRQHKFGRQGAGGHEEYGGGGGSGDGDYEGGGEGYSGFGSYGGGHHGEASDEDEEEEEDDEDDDDDEEEEDEEDKDEYSGSQSVGMAALNIKEYKNEAVDNTSQKGKSSK</sequence>
<dbReference type="Proteomes" id="UP001497444">
    <property type="component" value="Chromosome 1"/>
</dbReference>
<dbReference type="Pfam" id="PF06524">
    <property type="entry name" value="NOA36"/>
    <property type="match status" value="1"/>
</dbReference>
<accession>A0ABP0VMH1</accession>
<evidence type="ECO:0000256" key="4">
    <source>
        <dbReference type="ARBA" id="ARBA00022737"/>
    </source>
</evidence>
<keyword evidence="6" id="KW-0862">Zinc</keyword>
<dbReference type="PANTHER" id="PTHR13214:SF1">
    <property type="entry name" value="ZINC FINGER PROTEIN 330"/>
    <property type="match status" value="1"/>
</dbReference>
<feature type="region of interest" description="Disordered" evidence="8">
    <location>
        <begin position="236"/>
        <end position="339"/>
    </location>
</feature>
<dbReference type="InterPro" id="IPR010531">
    <property type="entry name" value="NOA36"/>
</dbReference>
<evidence type="ECO:0000256" key="7">
    <source>
        <dbReference type="ARBA" id="ARBA00023242"/>
    </source>
</evidence>
<evidence type="ECO:0000256" key="1">
    <source>
        <dbReference type="ARBA" id="ARBA00004604"/>
    </source>
</evidence>
<organism evidence="9 10">
    <name type="scientific">Sphagnum jensenii</name>
    <dbReference type="NCBI Taxonomy" id="128206"/>
    <lineage>
        <taxon>Eukaryota</taxon>
        <taxon>Viridiplantae</taxon>
        <taxon>Streptophyta</taxon>
        <taxon>Embryophyta</taxon>
        <taxon>Bryophyta</taxon>
        <taxon>Sphagnophytina</taxon>
        <taxon>Sphagnopsida</taxon>
        <taxon>Sphagnales</taxon>
        <taxon>Sphagnaceae</taxon>
        <taxon>Sphagnum</taxon>
    </lineage>
</organism>
<evidence type="ECO:0000256" key="5">
    <source>
        <dbReference type="ARBA" id="ARBA00022771"/>
    </source>
</evidence>
<feature type="compositionally biased region" description="Polar residues" evidence="8">
    <location>
        <begin position="328"/>
        <end position="339"/>
    </location>
</feature>
<evidence type="ECO:0000313" key="10">
    <source>
        <dbReference type="Proteomes" id="UP001497444"/>
    </source>
</evidence>
<keyword evidence="7" id="KW-0539">Nucleus</keyword>
<evidence type="ECO:0000256" key="8">
    <source>
        <dbReference type="SAM" id="MobiDB-lite"/>
    </source>
</evidence>
<evidence type="ECO:0000313" key="9">
    <source>
        <dbReference type="EMBL" id="CAK9255623.1"/>
    </source>
</evidence>
<evidence type="ECO:0008006" key="11">
    <source>
        <dbReference type="Google" id="ProtNLM"/>
    </source>
</evidence>
<feature type="compositionally biased region" description="Gly residues" evidence="8">
    <location>
        <begin position="247"/>
        <end position="273"/>
    </location>
</feature>